<organism evidence="1 2">
    <name type="scientific">Micromonospora halophytica</name>
    <dbReference type="NCBI Taxonomy" id="47864"/>
    <lineage>
        <taxon>Bacteria</taxon>
        <taxon>Bacillati</taxon>
        <taxon>Actinomycetota</taxon>
        <taxon>Actinomycetes</taxon>
        <taxon>Micromonosporales</taxon>
        <taxon>Micromonosporaceae</taxon>
        <taxon>Micromonospora</taxon>
    </lineage>
</organism>
<evidence type="ECO:0000313" key="2">
    <source>
        <dbReference type="Proteomes" id="UP000199408"/>
    </source>
</evidence>
<protein>
    <submittedName>
        <fullName evidence="1">Uncharacterized protein</fullName>
    </submittedName>
</protein>
<dbReference type="RefSeq" id="WP_139131531.1">
    <property type="nucleotide sequence ID" value="NZ_FMDN01000014.1"/>
</dbReference>
<reference evidence="2" key="1">
    <citation type="submission" date="2016-06" db="EMBL/GenBank/DDBJ databases">
        <authorList>
            <person name="Varghese N."/>
        </authorList>
    </citation>
    <scope>NUCLEOTIDE SEQUENCE [LARGE SCALE GENOMIC DNA]</scope>
    <source>
        <strain evidence="2">DSM 43171</strain>
    </source>
</reference>
<proteinExistence type="predicted"/>
<accession>A0A1C5IPZ4</accession>
<name>A0A1C5IPZ4_9ACTN</name>
<evidence type="ECO:0000313" key="1">
    <source>
        <dbReference type="EMBL" id="SCG60051.1"/>
    </source>
</evidence>
<dbReference type="EMBL" id="FMDN01000014">
    <property type="protein sequence ID" value="SCG60051.1"/>
    <property type="molecule type" value="Genomic_DNA"/>
</dbReference>
<dbReference type="AlphaFoldDB" id="A0A1C5IPZ4"/>
<gene>
    <name evidence="1" type="ORF">GA0070560_11495</name>
</gene>
<dbReference type="STRING" id="47864.GA0070560_11495"/>
<dbReference type="OrthoDB" id="3690735at2"/>
<keyword evidence="2" id="KW-1185">Reference proteome</keyword>
<dbReference type="Proteomes" id="UP000199408">
    <property type="component" value="Unassembled WGS sequence"/>
</dbReference>
<sequence>MRVHVYAAGAGAAQTQEVEPDLRLSDLLALEEDEKVFLVDDESELDVTATVEGALVGRPGHLAKTTCREIAVTVGYAGVDKVVKVHPSTRLRRLRKRAIEVFEISAADAADLVLRVPGGTEDLDLNAPVTTIVPKRTCSAMVDLVHTVRPQG</sequence>